<dbReference type="Proteomes" id="UP001162131">
    <property type="component" value="Unassembled WGS sequence"/>
</dbReference>
<accession>A0AAU9JQS1</accession>
<gene>
    <name evidence="2" type="ORF">BSTOLATCC_MIC44526</name>
</gene>
<evidence type="ECO:0000256" key="1">
    <source>
        <dbReference type="SAM" id="Phobius"/>
    </source>
</evidence>
<dbReference type="EMBL" id="CAJZBQ010000044">
    <property type="protein sequence ID" value="CAG9327906.1"/>
    <property type="molecule type" value="Genomic_DNA"/>
</dbReference>
<name>A0AAU9JQS1_9CILI</name>
<keyword evidence="1" id="KW-0472">Membrane</keyword>
<comment type="caution">
    <text evidence="2">The sequence shown here is derived from an EMBL/GenBank/DDBJ whole genome shotgun (WGS) entry which is preliminary data.</text>
</comment>
<sequence length="1719" mass="193200">MIFFFLIALIKGQILIQDGETVDGSQSSIIGGTQIYKFHVSGVADTDLALTLTTFSDWGSPSLLVSQGHHPNLDDYDWKSATWGIGSIVIPSSELSENTDYYIKASCFTYCRYSLTVSHVSEIVLTPGVPLSGILSKGKQQIYNFLTPIAIPPQLSIEISLISGNIKLFVSKNGQEPSTSNNLPTSALWYFGETFIDPSPSPSTLYKAAVIALEDSQFSIILNLNQTETISLKASATSYGIVNHSDFKYYSIYVDDENEDLSVVMTQFSGEAEIYIKAGQIPSKKDYDYYSAGAGNYSLVITGSQRKSINKAVGYYYIGIYGISTSAYGIAASINQDSVISLFSGIPMTCYADPDAISLHHIDLVSNFSYNISIYLTALSGNPDLYAKLCLSSSIKLCQFSQEELNSPSIFSSKNQIGNDYIFINHQSGFCSANNPCRYIIGVKGNSSLKSDYTILATLDSTKEQFLQEGRPLFMSTLGNEYKYFKYSVFNATTIQVEFILTPITGDPNLFSSKISKPSINNYEKYSGNYGTMIESIKYVKGLTEDSLVGEYHISVYSPLSSFFSIVAKESTPDENTKILLYPGHPQRDTLYNTTDVRYRLYYFPVHFPKDDKKAIKISLIPITGKFTIYVGTRLEINLGSLISPDGVIYYNGTLPFSTITISPSDILYKCDTTYGVYVRGDEFSYDNSSDYSIVVSFGDDGIILSDDIPFTDAVTQQAENFYVYQIHEDHPEITISVTALTGDPDLMIYAKSNHENIIEASRYFGSDAISFYYDNVKWLCGETSAVCLIYIGVSGALDSTYTIRASSKQNMPKYLVSNIPEIGYLNSFKYSCYYYSLSTSMPLLISTQSSKGSISFNINLTDADTLAVSNVSFWMTFPSFPNQYSSWSSTPFLNEIRMNEAQLPSHCPSGNCIALIGVRCYDLEYCQYTIEANQNLIYTLLEGEPKYSFIYSDQFAYFSYYCDKDDANLIFTLTDLSNEDLDLYINKGKEKRPSLENSIWNSNGWGGDTVVISADDKYFKEKNVTMKGYYTVGVYGLSLSSFSLTASSNFHGVTRLAEGKPNYGFLLQNSANYYYFENFSKNNITIQITPTTGNPILYVNPESRDDSLYSKLPSSSSYVWSSISSNNRYSIKISENDPGLCKFCTLVISVASNNSNCSYSIIATTTSSLILLQNGVQFNSWISSLEYQFLYFQVISKADIDISFTLFSGKGNLYINTDENVDKNSYLWTSNEDSQIKHIHIRENDPNLKIGLYYIAIYGEEDISYSIIATMRNSYINLIDGWPQTYSLEYNSQDKLYFTYRDTGGLPRPVLCNLRSYTPDFQPTVYAYIEGNSNASPSDFPSEKKYDQSYDSSNYYWMTNSLDFYFYPNLLNAKVNLAVYGISNQNKSASDLGEFELVCSSSMEYLVLKEGDAVLGSFWNDIKSHRYEIIVNLKGKLEIFVKPCEGSVKLEISSNWTVLSQSEPDIEIARITDGKITGIINNAIGKYYITVSQLNSTTTTEAASYQIYARLRKPGQPKEVNIVPGNDGIISAHKIGNKLNLTWEAPMYENGEKLKNLNEIYYKIFFTPDDHEEKSTYCGTYYPCRYDNGENIGNTENGKTYYMIDLEDYNGVINILAILPASESSEWYNNWSMNTIAYNPISVSHEAAWTQSWIGKVLIWGVIIIFTFSFVSAFIFYKKYKRSQRKLEIEMADIRNIASTELEAKNEPKNYDPLHEEK</sequence>
<keyword evidence="3" id="KW-1185">Reference proteome</keyword>
<organism evidence="2 3">
    <name type="scientific">Blepharisma stoltei</name>
    <dbReference type="NCBI Taxonomy" id="1481888"/>
    <lineage>
        <taxon>Eukaryota</taxon>
        <taxon>Sar</taxon>
        <taxon>Alveolata</taxon>
        <taxon>Ciliophora</taxon>
        <taxon>Postciliodesmatophora</taxon>
        <taxon>Heterotrichea</taxon>
        <taxon>Heterotrichida</taxon>
        <taxon>Blepharismidae</taxon>
        <taxon>Blepharisma</taxon>
    </lineage>
</organism>
<keyword evidence="1" id="KW-1133">Transmembrane helix</keyword>
<dbReference type="Gene3D" id="2.60.120.380">
    <property type="match status" value="3"/>
</dbReference>
<evidence type="ECO:0000313" key="2">
    <source>
        <dbReference type="EMBL" id="CAG9327906.1"/>
    </source>
</evidence>
<proteinExistence type="predicted"/>
<keyword evidence="1" id="KW-0812">Transmembrane</keyword>
<protein>
    <submittedName>
        <fullName evidence="2">Uncharacterized protein</fullName>
    </submittedName>
</protein>
<evidence type="ECO:0000313" key="3">
    <source>
        <dbReference type="Proteomes" id="UP001162131"/>
    </source>
</evidence>
<feature type="transmembrane region" description="Helical" evidence="1">
    <location>
        <begin position="1658"/>
        <end position="1678"/>
    </location>
</feature>
<reference evidence="2" key="1">
    <citation type="submission" date="2021-09" db="EMBL/GenBank/DDBJ databases">
        <authorList>
            <consortium name="AG Swart"/>
            <person name="Singh M."/>
            <person name="Singh A."/>
            <person name="Seah K."/>
            <person name="Emmerich C."/>
        </authorList>
    </citation>
    <scope>NUCLEOTIDE SEQUENCE</scope>
    <source>
        <strain evidence="2">ATCC30299</strain>
    </source>
</reference>